<evidence type="ECO:0000313" key="2">
    <source>
        <dbReference type="EMBL" id="KKK95131.1"/>
    </source>
</evidence>
<evidence type="ECO:0000256" key="1">
    <source>
        <dbReference type="SAM" id="MobiDB-lite"/>
    </source>
</evidence>
<comment type="caution">
    <text evidence="2">The sequence shown here is derived from an EMBL/GenBank/DDBJ whole genome shotgun (WGS) entry which is preliminary data.</text>
</comment>
<organism evidence="2">
    <name type="scientific">marine sediment metagenome</name>
    <dbReference type="NCBI Taxonomy" id="412755"/>
    <lineage>
        <taxon>unclassified sequences</taxon>
        <taxon>metagenomes</taxon>
        <taxon>ecological metagenomes</taxon>
    </lineage>
</organism>
<evidence type="ECO:0008006" key="3">
    <source>
        <dbReference type="Google" id="ProtNLM"/>
    </source>
</evidence>
<protein>
    <recommendedName>
        <fullName evidence="3">Phage portal protein</fullName>
    </recommendedName>
</protein>
<proteinExistence type="predicted"/>
<reference evidence="2" key="1">
    <citation type="journal article" date="2015" name="Nature">
        <title>Complex archaea that bridge the gap between prokaryotes and eukaryotes.</title>
        <authorList>
            <person name="Spang A."/>
            <person name="Saw J.H."/>
            <person name="Jorgensen S.L."/>
            <person name="Zaremba-Niedzwiedzka K."/>
            <person name="Martijn J."/>
            <person name="Lind A.E."/>
            <person name="van Eijk R."/>
            <person name="Schleper C."/>
            <person name="Guy L."/>
            <person name="Ettema T.J."/>
        </authorList>
    </citation>
    <scope>NUCLEOTIDE SEQUENCE</scope>
</reference>
<dbReference type="NCBIfam" id="TIGR01537">
    <property type="entry name" value="portal_HK97"/>
    <property type="match status" value="1"/>
</dbReference>
<dbReference type="EMBL" id="LAZR01047047">
    <property type="protein sequence ID" value="KKK95131.1"/>
    <property type="molecule type" value="Genomic_DNA"/>
</dbReference>
<dbReference type="Gene3D" id="1.20.1270.210">
    <property type="match status" value="1"/>
</dbReference>
<feature type="non-terminal residue" evidence="2">
    <location>
        <position position="1"/>
    </location>
</feature>
<sequence length="386" mass="43333">PDLVKRSADWDLKGTTLLELINADGISVKPSNAMKFTGVLAAVSLRSELFAAFPKDIFKITKIGREPSAEDSLYKILAFQPNPYMNAFTFWELINSRLDLTGNAYAFITRYNKEVISLTPIATENVIVLVEKGKLIYRVAGTQDNRLDKDHTPDKFLHFKDISYDGLVGLSRITLAKRAIELGLEAENFGLTFFQKGGISKGVIEMDGALGDDAYATFSKRWNENVNHGTPILDQGMKYKQLVIPPEDAQFIESRNFQLQDIARVFRVPPHLLADLSRATFSNIEHSDIQFVKYGLRPMVKRYENELELKLLGDDLGKKVIRFNLDGILRGDTAAQGTWIQVMKQNKILTTNEIRAKINYNPIEGGDVLENPATSSDKSGNKLNNK</sequence>
<dbReference type="InterPro" id="IPR006427">
    <property type="entry name" value="Portal_HK97"/>
</dbReference>
<dbReference type="Pfam" id="PF04860">
    <property type="entry name" value="Phage_portal"/>
    <property type="match status" value="1"/>
</dbReference>
<accession>A0A0F9CEJ4</accession>
<dbReference type="InterPro" id="IPR006944">
    <property type="entry name" value="Phage/GTA_portal"/>
</dbReference>
<feature type="region of interest" description="Disordered" evidence="1">
    <location>
        <begin position="367"/>
        <end position="386"/>
    </location>
</feature>
<gene>
    <name evidence="2" type="ORF">LCGC14_2675900</name>
</gene>
<dbReference type="AlphaFoldDB" id="A0A0F9CEJ4"/>
<feature type="compositionally biased region" description="Polar residues" evidence="1">
    <location>
        <begin position="372"/>
        <end position="386"/>
    </location>
</feature>
<name>A0A0F9CEJ4_9ZZZZ</name>